<protein>
    <submittedName>
        <fullName evidence="1">Uncharacterized protein</fullName>
    </submittedName>
</protein>
<evidence type="ECO:0000313" key="2">
    <source>
        <dbReference type="Proteomes" id="UP000790377"/>
    </source>
</evidence>
<reference evidence="1" key="1">
    <citation type="journal article" date="2021" name="New Phytol.">
        <title>Evolutionary innovations through gain and loss of genes in the ectomycorrhizal Boletales.</title>
        <authorList>
            <person name="Wu G."/>
            <person name="Miyauchi S."/>
            <person name="Morin E."/>
            <person name="Kuo A."/>
            <person name="Drula E."/>
            <person name="Varga T."/>
            <person name="Kohler A."/>
            <person name="Feng B."/>
            <person name="Cao Y."/>
            <person name="Lipzen A."/>
            <person name="Daum C."/>
            <person name="Hundley H."/>
            <person name="Pangilinan J."/>
            <person name="Johnson J."/>
            <person name="Barry K."/>
            <person name="LaButti K."/>
            <person name="Ng V."/>
            <person name="Ahrendt S."/>
            <person name="Min B."/>
            <person name="Choi I.G."/>
            <person name="Park H."/>
            <person name="Plett J.M."/>
            <person name="Magnuson J."/>
            <person name="Spatafora J.W."/>
            <person name="Nagy L.G."/>
            <person name="Henrissat B."/>
            <person name="Grigoriev I.V."/>
            <person name="Yang Z.L."/>
            <person name="Xu J."/>
            <person name="Martin F.M."/>
        </authorList>
    </citation>
    <scope>NUCLEOTIDE SEQUENCE</scope>
    <source>
        <strain evidence="1">ATCC 28755</strain>
    </source>
</reference>
<keyword evidence="2" id="KW-1185">Reference proteome</keyword>
<name>A0ACB8A6Z8_9AGAM</name>
<sequence>MLKFIRLRLQQADVPLQIVSTGKIGANWLRNIVFRQPIFRFANVYNGEQDQGGGFSILPIAGVESRSNTTALSSDVIPSAPLLESRVPASTVASPSVPWNNHVPSFMRIREPIKENGKISANRNFIKEARRARREGATKHKTGILPGDKDKDKVRISKSRRAIPYTSVSTRHQRDKSIRGVCVSDAKPWLGDQIKAMFSKWSKELSDKNTVGQGVVPKKGPDDQQVEDELSDYEDDKSSDQAHRDEIVKPRRNEGPEKYSCSIHYSNHVCDDLLQGFRMLMTSAA</sequence>
<accession>A0ACB8A6Z8</accession>
<organism evidence="1 2">
    <name type="scientific">Hygrophoropsis aurantiaca</name>
    <dbReference type="NCBI Taxonomy" id="72124"/>
    <lineage>
        <taxon>Eukaryota</taxon>
        <taxon>Fungi</taxon>
        <taxon>Dikarya</taxon>
        <taxon>Basidiomycota</taxon>
        <taxon>Agaricomycotina</taxon>
        <taxon>Agaricomycetes</taxon>
        <taxon>Agaricomycetidae</taxon>
        <taxon>Boletales</taxon>
        <taxon>Coniophorineae</taxon>
        <taxon>Hygrophoropsidaceae</taxon>
        <taxon>Hygrophoropsis</taxon>
    </lineage>
</organism>
<comment type="caution">
    <text evidence="1">The sequence shown here is derived from an EMBL/GenBank/DDBJ whole genome shotgun (WGS) entry which is preliminary data.</text>
</comment>
<gene>
    <name evidence="1" type="ORF">BJ138DRAFT_1156107</name>
</gene>
<dbReference type="EMBL" id="MU267779">
    <property type="protein sequence ID" value="KAH7909095.1"/>
    <property type="molecule type" value="Genomic_DNA"/>
</dbReference>
<proteinExistence type="predicted"/>
<evidence type="ECO:0000313" key="1">
    <source>
        <dbReference type="EMBL" id="KAH7909095.1"/>
    </source>
</evidence>
<dbReference type="Proteomes" id="UP000790377">
    <property type="component" value="Unassembled WGS sequence"/>
</dbReference>